<dbReference type="STRING" id="1227739.Hsw_0963"/>
<proteinExistence type="predicted"/>
<dbReference type="Gene3D" id="1.20.144.10">
    <property type="entry name" value="Phosphatidic acid phosphatase type 2/haloperoxidase"/>
    <property type="match status" value="1"/>
</dbReference>
<dbReference type="OrthoDB" id="882709at2"/>
<dbReference type="AlphaFoldDB" id="W8EVL4"/>
<dbReference type="EMBL" id="CP007145">
    <property type="protein sequence ID" value="AHJ96558.1"/>
    <property type="molecule type" value="Genomic_DNA"/>
</dbReference>
<feature type="transmembrane region" description="Helical" evidence="1">
    <location>
        <begin position="12"/>
        <end position="32"/>
    </location>
</feature>
<reference evidence="3 4" key="1">
    <citation type="submission" date="2014-01" db="EMBL/GenBank/DDBJ databases">
        <title>Complete genome sequence of ionizing-radiation resistance bacterium Hymenobacter swuensis DY53.</title>
        <authorList>
            <person name="Jung J.-H."/>
            <person name="Jeong S.-W."/>
            <person name="Joe M.-H."/>
            <person name="Cho y.-j."/>
            <person name="Kim M.-K."/>
            <person name="Lim S.-Y."/>
        </authorList>
    </citation>
    <scope>NUCLEOTIDE SEQUENCE [LARGE SCALE GENOMIC DNA]</scope>
    <source>
        <strain evidence="3 4">DY53</strain>
    </source>
</reference>
<keyword evidence="1" id="KW-1133">Transmembrane helix</keyword>
<feature type="transmembrane region" description="Helical" evidence="1">
    <location>
        <begin position="91"/>
        <end position="109"/>
    </location>
</feature>
<dbReference type="PATRIC" id="fig|1227739.3.peg.1209"/>
<protein>
    <recommendedName>
        <fullName evidence="2">Phosphatidic acid phosphatase type 2/haloperoxidase domain-containing protein</fullName>
    </recommendedName>
</protein>
<feature type="transmembrane region" description="Helical" evidence="1">
    <location>
        <begin position="217"/>
        <end position="236"/>
    </location>
</feature>
<dbReference type="SUPFAM" id="SSF48317">
    <property type="entry name" value="Acid phosphatase/Vanadium-dependent haloperoxidase"/>
    <property type="match status" value="1"/>
</dbReference>
<keyword evidence="1" id="KW-0812">Transmembrane</keyword>
<name>W8EVL4_9BACT</name>
<keyword evidence="1" id="KW-0472">Membrane</keyword>
<feature type="domain" description="Phosphatidic acid phosphatase type 2/haloperoxidase" evidence="2">
    <location>
        <begin position="90"/>
        <end position="204"/>
    </location>
</feature>
<dbReference type="Proteomes" id="UP000019423">
    <property type="component" value="Chromosome"/>
</dbReference>
<feature type="transmembrane region" description="Helical" evidence="1">
    <location>
        <begin position="256"/>
        <end position="275"/>
    </location>
</feature>
<dbReference type="HOGENOM" id="CLU_993139_0_0_10"/>
<gene>
    <name evidence="3" type="ORF">Hsw_0963</name>
</gene>
<dbReference type="SMART" id="SM00014">
    <property type="entry name" value="acidPPc"/>
    <property type="match status" value="1"/>
</dbReference>
<dbReference type="InterPro" id="IPR036938">
    <property type="entry name" value="PAP2/HPO_sf"/>
</dbReference>
<dbReference type="InterPro" id="IPR000326">
    <property type="entry name" value="PAP2/HPO"/>
</dbReference>
<accession>W8EVL4</accession>
<feature type="transmembrane region" description="Helical" evidence="1">
    <location>
        <begin position="65"/>
        <end position="85"/>
    </location>
</feature>
<evidence type="ECO:0000259" key="2">
    <source>
        <dbReference type="SMART" id="SM00014"/>
    </source>
</evidence>
<organism evidence="3 4">
    <name type="scientific">Hymenobacter swuensis DY53</name>
    <dbReference type="NCBI Taxonomy" id="1227739"/>
    <lineage>
        <taxon>Bacteria</taxon>
        <taxon>Pseudomonadati</taxon>
        <taxon>Bacteroidota</taxon>
        <taxon>Cytophagia</taxon>
        <taxon>Cytophagales</taxon>
        <taxon>Hymenobacteraceae</taxon>
        <taxon>Hymenobacter</taxon>
    </lineage>
</organism>
<sequence>MYSFTVPLRFYVWSLIFGLLSIPLVLLLIIAVDEPLAGLLHRHGAPLRPFFAGIMRAHDAITDKLMPLWLWPLLLLLFAVARLRWWPHCTIWLVALLTMVSSQGLRHPLAMYFNRPRPGQVFGHLVTNADFWQAAGRFDAFPSGHAAGTAGLLLPWALRFPKARPWLLGWLGLVCLGRVVLEFHWLSDVVAGAALGLLLTCGWDLTTGWLRPSSALLEATVSCVILPLSIPFLIVPHPATPETESDLPPLLPSWRAWYWLVLGALALEIGLFVYLTQAFA</sequence>
<evidence type="ECO:0000313" key="4">
    <source>
        <dbReference type="Proteomes" id="UP000019423"/>
    </source>
</evidence>
<keyword evidence="4" id="KW-1185">Reference proteome</keyword>
<dbReference type="KEGG" id="hsw:Hsw_0963"/>
<evidence type="ECO:0000313" key="3">
    <source>
        <dbReference type="EMBL" id="AHJ96558.1"/>
    </source>
</evidence>
<dbReference type="Pfam" id="PF01569">
    <property type="entry name" value="PAP2"/>
    <property type="match status" value="1"/>
</dbReference>
<evidence type="ECO:0000256" key="1">
    <source>
        <dbReference type="SAM" id="Phobius"/>
    </source>
</evidence>